<proteinExistence type="predicted"/>
<sequence>MSTSIIPRNAVTCKLLGDGWRLNYFYPNFATITRPDGSRHCTYIGFDDLTVAQSFLENLSQNYQVELRRGKRLEKAWEIKIIGMSTEASFELLRQLYQKK</sequence>
<evidence type="ECO:0000313" key="1">
    <source>
        <dbReference type="EMBL" id="PSF34965.1"/>
    </source>
</evidence>
<gene>
    <name evidence="1" type="ORF">C7H19_18345</name>
</gene>
<dbReference type="AlphaFoldDB" id="A0A2T1LU36"/>
<protein>
    <submittedName>
        <fullName evidence="1">Uncharacterized protein</fullName>
    </submittedName>
</protein>
<reference evidence="1 2" key="2">
    <citation type="submission" date="2018-03" db="EMBL/GenBank/DDBJ databases">
        <authorList>
            <person name="Keele B.F."/>
        </authorList>
    </citation>
    <scope>NUCLEOTIDE SEQUENCE [LARGE SCALE GENOMIC DNA]</scope>
    <source>
        <strain evidence="1 2">CCALA 016</strain>
    </source>
</reference>
<dbReference type="Proteomes" id="UP000239001">
    <property type="component" value="Unassembled WGS sequence"/>
</dbReference>
<organism evidence="1 2">
    <name type="scientific">Aphanothece hegewaldii CCALA 016</name>
    <dbReference type="NCBI Taxonomy" id="2107694"/>
    <lineage>
        <taxon>Bacteria</taxon>
        <taxon>Bacillati</taxon>
        <taxon>Cyanobacteriota</taxon>
        <taxon>Cyanophyceae</taxon>
        <taxon>Oscillatoriophycideae</taxon>
        <taxon>Chroococcales</taxon>
        <taxon>Aphanothecaceae</taxon>
        <taxon>Aphanothece</taxon>
    </lineage>
</organism>
<evidence type="ECO:0000313" key="2">
    <source>
        <dbReference type="Proteomes" id="UP000239001"/>
    </source>
</evidence>
<accession>A0A2T1LU36</accession>
<comment type="caution">
    <text evidence="1">The sequence shown here is derived from an EMBL/GenBank/DDBJ whole genome shotgun (WGS) entry which is preliminary data.</text>
</comment>
<dbReference type="EMBL" id="PXOH01000024">
    <property type="protein sequence ID" value="PSF34965.1"/>
    <property type="molecule type" value="Genomic_DNA"/>
</dbReference>
<keyword evidence="2" id="KW-1185">Reference proteome</keyword>
<reference evidence="1 2" key="1">
    <citation type="submission" date="2018-03" db="EMBL/GenBank/DDBJ databases">
        <title>The ancient ancestry and fast evolution of plastids.</title>
        <authorList>
            <person name="Moore K.R."/>
            <person name="Magnabosco C."/>
            <person name="Momper L."/>
            <person name="Gold D.A."/>
            <person name="Bosak T."/>
            <person name="Fournier G.P."/>
        </authorList>
    </citation>
    <scope>NUCLEOTIDE SEQUENCE [LARGE SCALE GENOMIC DNA]</scope>
    <source>
        <strain evidence="1 2">CCALA 016</strain>
    </source>
</reference>
<name>A0A2T1LU36_9CHRO</name>